<name>A0A1K2HPS8_9NEIS</name>
<dbReference type="OrthoDB" id="9131768at2"/>
<organism evidence="1 2">
    <name type="scientific">Chitinimonas taiwanensis DSM 18899</name>
    <dbReference type="NCBI Taxonomy" id="1121279"/>
    <lineage>
        <taxon>Bacteria</taxon>
        <taxon>Pseudomonadati</taxon>
        <taxon>Pseudomonadota</taxon>
        <taxon>Betaproteobacteria</taxon>
        <taxon>Neisseriales</taxon>
        <taxon>Chitinibacteraceae</taxon>
        <taxon>Chitinimonas</taxon>
    </lineage>
</organism>
<proteinExistence type="predicted"/>
<reference evidence="1 2" key="1">
    <citation type="submission" date="2016-11" db="EMBL/GenBank/DDBJ databases">
        <authorList>
            <person name="Jaros S."/>
            <person name="Januszkiewicz K."/>
            <person name="Wedrychowicz H."/>
        </authorList>
    </citation>
    <scope>NUCLEOTIDE SEQUENCE [LARGE SCALE GENOMIC DNA]</scope>
    <source>
        <strain evidence="1 2">DSM 18899</strain>
    </source>
</reference>
<dbReference type="RefSeq" id="WP_072429652.1">
    <property type="nucleotide sequence ID" value="NZ_FPKR01000013.1"/>
</dbReference>
<protein>
    <submittedName>
        <fullName evidence="1">Uncharacterized protein</fullName>
    </submittedName>
</protein>
<dbReference type="Proteomes" id="UP000186513">
    <property type="component" value="Unassembled WGS sequence"/>
</dbReference>
<sequence length="128" mass="14184">MFGLGKKKDPFQTVTCKGLKLEGRAVLALQVRDLDLVELCKLADKVEACQRVSFGKIYQKPGTMLAENNQEDQGYTARYDKITKSIGVNLRQGFMRQTLVFATRDPDTVCRELGISLEVAGPSEPTVS</sequence>
<keyword evidence="2" id="KW-1185">Reference proteome</keyword>
<dbReference type="EMBL" id="FPKR01000013">
    <property type="protein sequence ID" value="SFZ78747.1"/>
    <property type="molecule type" value="Genomic_DNA"/>
</dbReference>
<evidence type="ECO:0000313" key="1">
    <source>
        <dbReference type="EMBL" id="SFZ78747.1"/>
    </source>
</evidence>
<gene>
    <name evidence="1" type="ORF">SAMN02745887_03164</name>
</gene>
<dbReference type="AlphaFoldDB" id="A0A1K2HPS8"/>
<evidence type="ECO:0000313" key="2">
    <source>
        <dbReference type="Proteomes" id="UP000186513"/>
    </source>
</evidence>
<accession>A0A1K2HPS8</accession>